<feature type="non-terminal residue" evidence="2">
    <location>
        <position position="1"/>
    </location>
</feature>
<gene>
    <name evidence="2" type="ORF">BGW38_002179</name>
</gene>
<dbReference type="GO" id="GO:0005634">
    <property type="term" value="C:nucleus"/>
    <property type="evidence" value="ECO:0007669"/>
    <property type="project" value="TreeGrafter"/>
</dbReference>
<dbReference type="Proteomes" id="UP000780801">
    <property type="component" value="Unassembled WGS sequence"/>
</dbReference>
<feature type="domain" description="HAT C-terminal dimerisation" evidence="1">
    <location>
        <begin position="206"/>
        <end position="269"/>
    </location>
</feature>
<dbReference type="InterPro" id="IPR052717">
    <property type="entry name" value="Vacuolar_transposase_reg"/>
</dbReference>
<evidence type="ECO:0000313" key="3">
    <source>
        <dbReference type="Proteomes" id="UP000780801"/>
    </source>
</evidence>
<dbReference type="InterPro" id="IPR008906">
    <property type="entry name" value="HATC_C_dom"/>
</dbReference>
<dbReference type="SUPFAM" id="SSF53098">
    <property type="entry name" value="Ribonuclease H-like"/>
    <property type="match status" value="1"/>
</dbReference>
<dbReference type="EMBL" id="JAABOA010001742">
    <property type="protein sequence ID" value="KAF9580974.1"/>
    <property type="molecule type" value="Genomic_DNA"/>
</dbReference>
<evidence type="ECO:0000259" key="1">
    <source>
        <dbReference type="Pfam" id="PF05699"/>
    </source>
</evidence>
<dbReference type="GO" id="GO:0006357">
    <property type="term" value="P:regulation of transcription by RNA polymerase II"/>
    <property type="evidence" value="ECO:0007669"/>
    <property type="project" value="TreeGrafter"/>
</dbReference>
<accession>A0A9P6KD30</accession>
<evidence type="ECO:0000313" key="2">
    <source>
        <dbReference type="EMBL" id="KAF9580974.1"/>
    </source>
</evidence>
<name>A0A9P6KD30_9FUNG</name>
<dbReference type="AlphaFoldDB" id="A0A9P6KD30"/>
<comment type="caution">
    <text evidence="2">The sequence shown here is derived from an EMBL/GenBank/DDBJ whole genome shotgun (WGS) entry which is preliminary data.</text>
</comment>
<organism evidence="2 3">
    <name type="scientific">Lunasporangiospora selenospora</name>
    <dbReference type="NCBI Taxonomy" id="979761"/>
    <lineage>
        <taxon>Eukaryota</taxon>
        <taxon>Fungi</taxon>
        <taxon>Fungi incertae sedis</taxon>
        <taxon>Mucoromycota</taxon>
        <taxon>Mortierellomycotina</taxon>
        <taxon>Mortierellomycetes</taxon>
        <taxon>Mortierellales</taxon>
        <taxon>Mortierellaceae</taxon>
        <taxon>Lunasporangiospora</taxon>
    </lineage>
</organism>
<proteinExistence type="predicted"/>
<reference evidence="2" key="1">
    <citation type="journal article" date="2020" name="Fungal Divers.">
        <title>Resolving the Mortierellaceae phylogeny through synthesis of multi-gene phylogenetics and phylogenomics.</title>
        <authorList>
            <person name="Vandepol N."/>
            <person name="Liber J."/>
            <person name="Desiro A."/>
            <person name="Na H."/>
            <person name="Kennedy M."/>
            <person name="Barry K."/>
            <person name="Grigoriev I.V."/>
            <person name="Miller A.N."/>
            <person name="O'Donnell K."/>
            <person name="Stajich J.E."/>
            <person name="Bonito G."/>
        </authorList>
    </citation>
    <scope>NUCLEOTIDE SEQUENCE</scope>
    <source>
        <strain evidence="2">KOD1015</strain>
    </source>
</reference>
<keyword evidence="3" id="KW-1185">Reference proteome</keyword>
<dbReference type="PANTHER" id="PTHR46169">
    <property type="entry name" value="DNA REPLICATION-RELATED ELEMENT FACTOR, ISOFORM A"/>
    <property type="match status" value="1"/>
</dbReference>
<protein>
    <recommendedName>
        <fullName evidence="1">HAT C-terminal dimerisation domain-containing protein</fullName>
    </recommendedName>
</protein>
<sequence>VKLVEAIKATHRAMIEGSRDEKAKGAELGKMLLDDHEVDTLREFVSLLQPAANFTHWAGSVQNPTVSQLYPKLYSLLPEVTSFATEAVRTLHGLLERRIKESWALKEIPDAVLVAFFLNPAQHSHKLLIETLSDGETLYDKAKRLIKKAIMDYLQEKDTAHPSKNVVDKATLAALNLQLHQFRAGYALAAFELYTNQVDCTSYQDSPQDFWHSHVNDETLGCMAQVALSYLCIQATSTECERLFSKAGLVISPRRTRMSDNNFRNIIFLSSFQKLKSENN</sequence>
<dbReference type="GO" id="GO:0046983">
    <property type="term" value="F:protein dimerization activity"/>
    <property type="evidence" value="ECO:0007669"/>
    <property type="project" value="InterPro"/>
</dbReference>
<dbReference type="PANTHER" id="PTHR46169:SF29">
    <property type="entry name" value="DNA REPLICATION-RELATED ELEMENT FACTOR, ISOFORM A"/>
    <property type="match status" value="1"/>
</dbReference>
<dbReference type="OrthoDB" id="2444498at2759"/>
<dbReference type="Pfam" id="PF05699">
    <property type="entry name" value="Dimer_Tnp_hAT"/>
    <property type="match status" value="1"/>
</dbReference>
<dbReference type="InterPro" id="IPR012337">
    <property type="entry name" value="RNaseH-like_sf"/>
</dbReference>